<evidence type="ECO:0000313" key="4">
    <source>
        <dbReference type="Proteomes" id="UP000484547"/>
    </source>
</evidence>
<sequence>MNNGFFKIYRELWDKPIWKQSTPIQKTVLLTLLSMVNFAPAEWEWQGQKFSVQPGQTITSLQHIAERCGKGVNAGNVRGALDRFVKLGFLANESTKTGRLLTVVNWGAYQYLDDERCTADCKDLTKAMQSDCKGSASNKKNKKEEKNNFYQNSSFTSFSQQAKPVLSAGAAQIRALAQGGCHE</sequence>
<reference evidence="3 4" key="1">
    <citation type="journal article" date="2019" name="Nat. Med.">
        <title>A library of human gut bacterial isolates paired with longitudinal multiomics data enables mechanistic microbiome research.</title>
        <authorList>
            <person name="Poyet M."/>
            <person name="Groussin M."/>
            <person name="Gibbons S.M."/>
            <person name="Avila-Pacheco J."/>
            <person name="Jiang X."/>
            <person name="Kearney S.M."/>
            <person name="Perrotta A.R."/>
            <person name="Berdy B."/>
            <person name="Zhao S."/>
            <person name="Lieberman T.D."/>
            <person name="Swanson P.K."/>
            <person name="Smith M."/>
            <person name="Roesemann S."/>
            <person name="Alexander J.E."/>
            <person name="Rich S.A."/>
            <person name="Livny J."/>
            <person name="Vlamakis H."/>
            <person name="Clish C."/>
            <person name="Bullock K."/>
            <person name="Deik A."/>
            <person name="Scott J."/>
            <person name="Pierce K.A."/>
            <person name="Xavier R.J."/>
            <person name="Alm E.J."/>
        </authorList>
    </citation>
    <scope>NUCLEOTIDE SEQUENCE [LARGE SCALE GENOMIC DNA]</scope>
    <source>
        <strain evidence="1 4">BIOML-A13</strain>
        <strain evidence="2 3">BIOML-A3</strain>
    </source>
</reference>
<evidence type="ECO:0000313" key="3">
    <source>
        <dbReference type="Proteomes" id="UP000443070"/>
    </source>
</evidence>
<dbReference type="Proteomes" id="UP000484547">
    <property type="component" value="Unassembled WGS sequence"/>
</dbReference>
<evidence type="ECO:0000313" key="1">
    <source>
        <dbReference type="EMBL" id="MTT75161.1"/>
    </source>
</evidence>
<evidence type="ECO:0000313" key="2">
    <source>
        <dbReference type="EMBL" id="MTU03292.1"/>
    </source>
</evidence>
<dbReference type="RefSeq" id="WP_155163605.1">
    <property type="nucleotide sequence ID" value="NZ_WNBG01000001.1"/>
</dbReference>
<dbReference type="Proteomes" id="UP000443070">
    <property type="component" value="Unassembled WGS sequence"/>
</dbReference>
<accession>A0A7X2XEB7</accession>
<proteinExistence type="predicted"/>
<comment type="caution">
    <text evidence="1">The sequence shown here is derived from an EMBL/GenBank/DDBJ whole genome shotgun (WGS) entry which is preliminary data.</text>
</comment>
<name>A0A7X2XEB7_9FIRM</name>
<organism evidence="1 4">
    <name type="scientific">Phascolarctobacterium faecium</name>
    <dbReference type="NCBI Taxonomy" id="33025"/>
    <lineage>
        <taxon>Bacteria</taxon>
        <taxon>Bacillati</taxon>
        <taxon>Bacillota</taxon>
        <taxon>Negativicutes</taxon>
        <taxon>Acidaminococcales</taxon>
        <taxon>Acidaminococcaceae</taxon>
        <taxon>Phascolarctobacterium</taxon>
    </lineage>
</organism>
<dbReference type="EMBL" id="WNBM01000001">
    <property type="protein sequence ID" value="MTT75161.1"/>
    <property type="molecule type" value="Genomic_DNA"/>
</dbReference>
<dbReference type="EMBL" id="WNBW01000001">
    <property type="protein sequence ID" value="MTU03292.1"/>
    <property type="molecule type" value="Genomic_DNA"/>
</dbReference>
<gene>
    <name evidence="1" type="ORF">GMD11_02605</name>
    <name evidence="2" type="ORF">GMD18_02600</name>
</gene>
<protein>
    <submittedName>
        <fullName evidence="1">Uncharacterized protein</fullName>
    </submittedName>
</protein>
<dbReference type="AlphaFoldDB" id="A0A7X2XEB7"/>
<keyword evidence="3" id="KW-1185">Reference proteome</keyword>
<dbReference type="OrthoDB" id="9803393at2"/>